<evidence type="ECO:0000313" key="2">
    <source>
        <dbReference type="Proteomes" id="UP000325577"/>
    </source>
</evidence>
<protein>
    <recommendedName>
        <fullName evidence="3">Replication factor A C-terminal domain-containing protein</fullName>
    </recommendedName>
</protein>
<dbReference type="InterPro" id="IPR012340">
    <property type="entry name" value="NA-bd_OB-fold"/>
</dbReference>
<dbReference type="Gene3D" id="2.40.50.140">
    <property type="entry name" value="Nucleic acid-binding proteins"/>
    <property type="match status" value="1"/>
</dbReference>
<sequence>MDIKLEDIYVYKSEPLELPEIQSSIAARDCCSAVQNPCSVDYVHDENVRLLCAYSSPSLGCLNKEAEKPKKNLQECCMQMNFGGHLGSLLSMYGCYQYHNKVGRTGIDNEAFDTEQDPYVAPTNAENSNASKCLGTNKETHVPQTECFWGYVFHIIFQKQFNFQLWECVPVRTWSYHIGRGQSKSLTMSVESIISINSLQPNQKIWTIEAIVLQQGTIETFNNVQNNGRIWKMILVDNMGTKIQAVMFNEAVRKFEGIF</sequence>
<accession>A0A5J4Z866</accession>
<dbReference type="Proteomes" id="UP000325577">
    <property type="component" value="Linkage Group LG9"/>
</dbReference>
<evidence type="ECO:0008006" key="3">
    <source>
        <dbReference type="Google" id="ProtNLM"/>
    </source>
</evidence>
<gene>
    <name evidence="1" type="ORF">F0562_018042</name>
</gene>
<name>A0A5J4Z866_9ASTE</name>
<organism evidence="1 2">
    <name type="scientific">Nyssa sinensis</name>
    <dbReference type="NCBI Taxonomy" id="561372"/>
    <lineage>
        <taxon>Eukaryota</taxon>
        <taxon>Viridiplantae</taxon>
        <taxon>Streptophyta</taxon>
        <taxon>Embryophyta</taxon>
        <taxon>Tracheophyta</taxon>
        <taxon>Spermatophyta</taxon>
        <taxon>Magnoliopsida</taxon>
        <taxon>eudicotyledons</taxon>
        <taxon>Gunneridae</taxon>
        <taxon>Pentapetalae</taxon>
        <taxon>asterids</taxon>
        <taxon>Cornales</taxon>
        <taxon>Nyssaceae</taxon>
        <taxon>Nyssa</taxon>
    </lineage>
</organism>
<keyword evidence="2" id="KW-1185">Reference proteome</keyword>
<proteinExistence type="predicted"/>
<dbReference type="SUPFAM" id="SSF50249">
    <property type="entry name" value="Nucleic acid-binding proteins"/>
    <property type="match status" value="1"/>
</dbReference>
<dbReference type="AlphaFoldDB" id="A0A5J4Z866"/>
<reference evidence="1 2" key="1">
    <citation type="submission" date="2019-09" db="EMBL/GenBank/DDBJ databases">
        <title>A chromosome-level genome assembly of the Chinese tupelo Nyssa sinensis.</title>
        <authorList>
            <person name="Yang X."/>
            <person name="Kang M."/>
            <person name="Yang Y."/>
            <person name="Xiong H."/>
            <person name="Wang M."/>
            <person name="Zhang Z."/>
            <person name="Wang Z."/>
            <person name="Wu H."/>
            <person name="Ma T."/>
            <person name="Liu J."/>
            <person name="Xi Z."/>
        </authorList>
    </citation>
    <scope>NUCLEOTIDE SEQUENCE [LARGE SCALE GENOMIC DNA]</scope>
    <source>
        <strain evidence="1">J267</strain>
        <tissue evidence="1">Leaf</tissue>
    </source>
</reference>
<dbReference type="EMBL" id="CM018052">
    <property type="protein sequence ID" value="KAA8514863.1"/>
    <property type="molecule type" value="Genomic_DNA"/>
</dbReference>
<evidence type="ECO:0000313" key="1">
    <source>
        <dbReference type="EMBL" id="KAA8514863.1"/>
    </source>
</evidence>